<keyword evidence="5" id="KW-1185">Reference proteome</keyword>
<comment type="similarity">
    <text evidence="1">Belongs to the FAM110 family.</text>
</comment>
<accession>A0A8I5R559</accession>
<dbReference type="GO" id="GO:0030335">
    <property type="term" value="P:positive regulation of cell migration"/>
    <property type="evidence" value="ECO:0007669"/>
    <property type="project" value="Ensembl"/>
</dbReference>
<organism evidence="4 5">
    <name type="scientific">Papio anubis</name>
    <name type="common">Olive baboon</name>
    <dbReference type="NCBI Taxonomy" id="9555"/>
    <lineage>
        <taxon>Eukaryota</taxon>
        <taxon>Metazoa</taxon>
        <taxon>Chordata</taxon>
        <taxon>Craniata</taxon>
        <taxon>Vertebrata</taxon>
        <taxon>Euteleostomi</taxon>
        <taxon>Mammalia</taxon>
        <taxon>Eutheria</taxon>
        <taxon>Euarchontoglires</taxon>
        <taxon>Primates</taxon>
        <taxon>Haplorrhini</taxon>
        <taxon>Catarrhini</taxon>
        <taxon>Cercopithecidae</taxon>
        <taxon>Cercopithecinae</taxon>
        <taxon>Papio</taxon>
    </lineage>
</organism>
<name>A0A8I5R559_PAPAN</name>
<feature type="compositionally biased region" description="Low complexity" evidence="2">
    <location>
        <begin position="1"/>
        <end position="17"/>
    </location>
</feature>
<dbReference type="Proteomes" id="UP000028761">
    <property type="component" value="Chromosome 14"/>
</dbReference>
<gene>
    <name evidence="4" type="primary">FAM110C</name>
</gene>
<feature type="compositionally biased region" description="Basic and acidic residues" evidence="2">
    <location>
        <begin position="77"/>
        <end position="94"/>
    </location>
</feature>
<feature type="domain" description="Centrosome-associated FAM110 C-terminal" evidence="3">
    <location>
        <begin position="216"/>
        <end position="323"/>
    </location>
</feature>
<dbReference type="InterPro" id="IPR025740">
    <property type="entry name" value="FAM110"/>
</dbReference>
<dbReference type="PANTHER" id="PTHR14758:SF5">
    <property type="entry name" value="PROTEIN FAM110C"/>
    <property type="match status" value="1"/>
</dbReference>
<dbReference type="Ensembl" id="ENSPANT00000072605.1">
    <property type="protein sequence ID" value="ENSPANP00000048545.1"/>
    <property type="gene ID" value="ENSPANG00000039117.1"/>
</dbReference>
<dbReference type="GO" id="GO:0051897">
    <property type="term" value="P:positive regulation of phosphatidylinositol 3-kinase/protein kinase B signal transduction"/>
    <property type="evidence" value="ECO:0007669"/>
    <property type="project" value="Ensembl"/>
</dbReference>
<evidence type="ECO:0000259" key="3">
    <source>
        <dbReference type="Pfam" id="PF14160"/>
    </source>
</evidence>
<feature type="compositionally biased region" description="Low complexity" evidence="2">
    <location>
        <begin position="190"/>
        <end position="202"/>
    </location>
</feature>
<protein>
    <submittedName>
        <fullName evidence="4">Family with sequence similarity 110 member C</fullName>
    </submittedName>
</protein>
<sequence>MPASSGDLGDLGLSESGFRACSPQRPPGGWQRSHKAWAAGHWGAVRHPARTSEPARALTGSATAARLRCTRSAGRSSPREDARPGGPEHVRERAAPSPGPRGSPGPRRRAAGAQERSGEAGGGSRQKCEFMRGAGADGPRASLVKKLFQGPGKDKAPLPRAGDEGKAGNPETVPTKPGAAADPAPPETPAPAARSAAPSSVPAAPPGPEPREVRRRGLQRSQSDLSSRYSALAESDTFFQFCGLDPEVVEALGRENFTAGSDRVTLMVRSVSVATSGSGFSRHSGGDDDGLQEEELIEQVPSTTSVIERNARIIKWLYTCKKAKETPSQEQSRTRGSKPSR</sequence>
<dbReference type="GO" id="GO:0005938">
    <property type="term" value="C:cell cortex"/>
    <property type="evidence" value="ECO:0007669"/>
    <property type="project" value="Ensembl"/>
</dbReference>
<evidence type="ECO:0000256" key="1">
    <source>
        <dbReference type="ARBA" id="ARBA00010576"/>
    </source>
</evidence>
<feature type="region of interest" description="Disordered" evidence="2">
    <location>
        <begin position="1"/>
        <end position="227"/>
    </location>
</feature>
<dbReference type="Pfam" id="PF14160">
    <property type="entry name" value="FAM110_C"/>
    <property type="match status" value="1"/>
</dbReference>
<dbReference type="InterPro" id="IPR025741">
    <property type="entry name" value="FAM110_C"/>
</dbReference>
<dbReference type="GO" id="GO:0060491">
    <property type="term" value="P:regulation of cell projection assembly"/>
    <property type="evidence" value="ECO:0007669"/>
    <property type="project" value="Ensembl"/>
</dbReference>
<dbReference type="PANTHER" id="PTHR14758">
    <property type="entry name" value="AGAP005440-PA"/>
    <property type="match status" value="1"/>
</dbReference>
<dbReference type="GeneTree" id="ENSGT00950000183056"/>
<dbReference type="GO" id="GO:0043014">
    <property type="term" value="F:alpha-tubulin binding"/>
    <property type="evidence" value="ECO:0007669"/>
    <property type="project" value="Ensembl"/>
</dbReference>
<evidence type="ECO:0000313" key="4">
    <source>
        <dbReference type="Ensembl" id="ENSPANP00000048545.1"/>
    </source>
</evidence>
<feature type="compositionally biased region" description="Basic and acidic residues" evidence="2">
    <location>
        <begin position="152"/>
        <end position="166"/>
    </location>
</feature>
<proteinExistence type="inferred from homology"/>
<evidence type="ECO:0000256" key="2">
    <source>
        <dbReference type="SAM" id="MobiDB-lite"/>
    </source>
</evidence>
<dbReference type="AlphaFoldDB" id="A0A8I5R559"/>
<reference evidence="4" key="2">
    <citation type="submission" date="2025-08" db="UniProtKB">
        <authorList>
            <consortium name="Ensembl"/>
        </authorList>
    </citation>
    <scope>IDENTIFICATION</scope>
</reference>
<reference evidence="4" key="3">
    <citation type="submission" date="2025-09" db="UniProtKB">
        <authorList>
            <consortium name="Ensembl"/>
        </authorList>
    </citation>
    <scope>IDENTIFICATION</scope>
</reference>
<evidence type="ECO:0000313" key="5">
    <source>
        <dbReference type="Proteomes" id="UP000028761"/>
    </source>
</evidence>
<reference evidence="4 5" key="1">
    <citation type="submission" date="2012-03" db="EMBL/GenBank/DDBJ databases">
        <title>Whole Genome Assembly of Papio anubis.</title>
        <authorList>
            <person name="Liu Y.L."/>
            <person name="Abraham K.A."/>
            <person name="Akbar H.A."/>
            <person name="Ali S.A."/>
            <person name="Anosike U.A."/>
            <person name="Aqrawi P.A."/>
            <person name="Arias F.A."/>
            <person name="Attaway T.A."/>
            <person name="Awwad R.A."/>
            <person name="Babu C.B."/>
            <person name="Bandaranaike D.B."/>
            <person name="Battles P.B."/>
            <person name="Bell A.B."/>
            <person name="Beltran B.B."/>
            <person name="Berhane-Mersha D.B."/>
            <person name="Bess C.B."/>
            <person name="Bickham C.B."/>
            <person name="Bolden T.B."/>
            <person name="Carter K.C."/>
            <person name="Chau D.C."/>
            <person name="Chavez A.C."/>
            <person name="Clerc-Blankenburg K.C."/>
            <person name="Coyle M.C."/>
            <person name="Dao M.D."/>
            <person name="Davila M.L.D."/>
            <person name="Davy-Carroll L.D."/>
            <person name="Denson S.D."/>
            <person name="Dinh H.D."/>
            <person name="Fernandez S.F."/>
            <person name="Fernando P.F."/>
            <person name="Forbes L.F."/>
            <person name="Francis C.F."/>
            <person name="Francisco L.F."/>
            <person name="Fu Q.F."/>
            <person name="Garcia-Iii R.G."/>
            <person name="Garrett T.G."/>
            <person name="Gross S.G."/>
            <person name="Gubbala S.G."/>
            <person name="Hirani K.H."/>
            <person name="Hogues M.H."/>
            <person name="Hollins B.H."/>
            <person name="Jackson L.J."/>
            <person name="Javaid M.J."/>
            <person name="Jhangiani S.J."/>
            <person name="Johnson A.J."/>
            <person name="Johnson B.J."/>
            <person name="Jones J.J."/>
            <person name="Joshi V.J."/>
            <person name="Kalu J.K."/>
            <person name="Khan N.K."/>
            <person name="Korchina V.K."/>
            <person name="Kovar C.K."/>
            <person name="Lago L.L."/>
            <person name="Lara F.L."/>
            <person name="Le T.-K.L."/>
            <person name="Lee S.L."/>
            <person name="Legall-Iii F.L."/>
            <person name="Lemon S.L."/>
            <person name="Liu J.L."/>
            <person name="Liu Y.-S.L."/>
            <person name="Liyanage D.L."/>
            <person name="Lopez J.L."/>
            <person name="Lorensuhewa L.L."/>
            <person name="Mata R.M."/>
            <person name="Mathew T.M."/>
            <person name="Mercado C.M."/>
            <person name="Mercado I.M."/>
            <person name="Morales K.M."/>
            <person name="Morgan M.M."/>
            <person name="Munidasa M.M."/>
            <person name="Ngo D.N."/>
            <person name="Nguyen L.N."/>
            <person name="Nguyen T.N."/>
            <person name="Nguyen N.N."/>
            <person name="Obregon M.O."/>
            <person name="Okwuonu G.O."/>
            <person name="Ongeri F.O."/>
            <person name="Onwere C.O."/>
            <person name="Osifeso I.O."/>
            <person name="Parra A.P."/>
            <person name="Patil S.P."/>
            <person name="Perez A.P."/>
            <person name="Perez Y.P."/>
            <person name="Pham C.P."/>
            <person name="Pu L.-L.P."/>
            <person name="Puazo M.P."/>
            <person name="Quiroz J.Q."/>
            <person name="Rouhana J.R."/>
            <person name="Ruiz M.R."/>
            <person name="Ruiz S.-J.R."/>
            <person name="Saada N.S."/>
            <person name="Santibanez J.S."/>
            <person name="Scheel M.S."/>
            <person name="Schneider B.S."/>
            <person name="Simmons D.S."/>
            <person name="Sisson I.S."/>
            <person name="Tang L.-Y.T."/>
            <person name="Thornton R.T."/>
            <person name="Tisius J.T."/>
            <person name="Toledanes G.T."/>
            <person name="Trejos Z.T."/>
            <person name="Usmani K.U."/>
            <person name="Varghese R.V."/>
            <person name="Vattathil S.V."/>
            <person name="Vee V.V."/>
            <person name="Walker D.W."/>
            <person name="Weissenberger G.W."/>
            <person name="White C.W."/>
            <person name="Williams A.W."/>
            <person name="Woodworth J.W."/>
            <person name="Wright R.W."/>
            <person name="Zhu Y.Z."/>
            <person name="Han Y.H."/>
            <person name="Newsham I.N."/>
            <person name="Nazareth L.N."/>
            <person name="Worley K.W."/>
            <person name="Muzny D.M."/>
            <person name="Rogers J.R."/>
            <person name="Gibbs R.G."/>
        </authorList>
    </citation>
    <scope>NUCLEOTIDE SEQUENCE [LARGE SCALE GENOMIC DNA]</scope>
</reference>